<dbReference type="EMBL" id="AP035888">
    <property type="protein sequence ID" value="BFP66868.1"/>
    <property type="molecule type" value="Genomic_DNA"/>
</dbReference>
<reference evidence="1" key="1">
    <citation type="submission" date="2024-08" db="EMBL/GenBank/DDBJ databases">
        <title>Whole genome sequence of Tenacibaculum sp. strain pbs-1 associated with black-spot shell disease in Akoya pearl oysters.</title>
        <authorList>
            <person name="Sakatoku A."/>
            <person name="Suzuki T."/>
            <person name="Hatano K."/>
            <person name="Seki M."/>
            <person name="Tanaka D."/>
            <person name="Nakamura S."/>
            <person name="Suzuki N."/>
            <person name="Isshiki T."/>
        </authorList>
    </citation>
    <scope>NUCLEOTIDE SEQUENCE</scope>
    <source>
        <strain evidence="1">Pbs-1</strain>
    </source>
</reference>
<evidence type="ECO:0008006" key="2">
    <source>
        <dbReference type="Google" id="ProtNLM"/>
    </source>
</evidence>
<gene>
    <name evidence="1" type="ORF">Pbs1_02110</name>
</gene>
<sequence length="373" mass="43735">MVFAQETVIIPKFLFNPMDSITKQSFNKSLESFFFELTKGKVNENLLTPKRKKLTSSQLQKLVDYEIRKDSLALKYKDKKLINIYPLSDKNKYFISISYNYQKPNSETILLYIVNLIATKDNDKFTFSIPLDYLTRYWKTQTFGNITYHFRNFINTDRAKIFNKKNSEIANKLGVLPEKFDFYMTENFQEISVLLGYGYSLFSNGKYRDGYGVDSKTIFAIMNNEDFSHDIFHYYSGKINKRSNRNWITEEGIAYLWGNAYYTDKKGEMITHKRLVVELKKYLSKNPSISLYKLFKSNKKIFTNIAPESSVRSTISGVIAKEIEIKKGNKAILKLINAGRKNKLENYLKTINRLIGVNKENFNVRVKKLIEKY</sequence>
<dbReference type="AlphaFoldDB" id="A0AB33KT76"/>
<protein>
    <recommendedName>
        <fullName evidence="2">DUF4835 domain-containing protein</fullName>
    </recommendedName>
</protein>
<name>A0AB33KT76_9FLAO</name>
<accession>A0AB33KT76</accession>
<evidence type="ECO:0000313" key="1">
    <source>
        <dbReference type="EMBL" id="BFP66868.1"/>
    </source>
</evidence>
<proteinExistence type="predicted"/>
<organism evidence="1">
    <name type="scientific">Tenacibaculum sp. Pbs-1</name>
    <dbReference type="NCBI Taxonomy" id="3238748"/>
    <lineage>
        <taxon>Bacteria</taxon>
        <taxon>Pseudomonadati</taxon>
        <taxon>Bacteroidota</taxon>
        <taxon>Flavobacteriia</taxon>
        <taxon>Flavobacteriales</taxon>
        <taxon>Flavobacteriaceae</taxon>
        <taxon>Tenacibaculum</taxon>
    </lineage>
</organism>